<dbReference type="Pfam" id="PF11835">
    <property type="entry name" value="RRM_8"/>
    <property type="match status" value="1"/>
</dbReference>
<dbReference type="SUPFAM" id="SSF54928">
    <property type="entry name" value="RNA-binding domain, RBD"/>
    <property type="match status" value="1"/>
</dbReference>
<dbReference type="EnsemblPlants" id="ONIVA06G18820.1">
    <property type="protein sequence ID" value="ONIVA06G18820.1"/>
    <property type="gene ID" value="ONIVA06G18820"/>
</dbReference>
<dbReference type="Gene3D" id="3.30.70.330">
    <property type="match status" value="1"/>
</dbReference>
<evidence type="ECO:0000313" key="4">
    <source>
        <dbReference type="Proteomes" id="UP000006591"/>
    </source>
</evidence>
<keyword evidence="1" id="KW-0175">Coiled coil</keyword>
<dbReference type="HOGENOM" id="CLU_087431_1_1_1"/>
<feature type="coiled-coil region" evidence="1">
    <location>
        <begin position="123"/>
        <end position="150"/>
    </location>
</feature>
<organism evidence="3">
    <name type="scientific">Oryza nivara</name>
    <name type="common">Indian wild rice</name>
    <name type="synonym">Oryza sativa f. spontanea</name>
    <dbReference type="NCBI Taxonomy" id="4536"/>
    <lineage>
        <taxon>Eukaryota</taxon>
        <taxon>Viridiplantae</taxon>
        <taxon>Streptophyta</taxon>
        <taxon>Embryophyta</taxon>
        <taxon>Tracheophyta</taxon>
        <taxon>Spermatophyta</taxon>
        <taxon>Magnoliopsida</taxon>
        <taxon>Liliopsida</taxon>
        <taxon>Poales</taxon>
        <taxon>Poaceae</taxon>
        <taxon>BOP clade</taxon>
        <taxon>Oryzoideae</taxon>
        <taxon>Oryzeae</taxon>
        <taxon>Oryzinae</taxon>
        <taxon>Oryza</taxon>
    </lineage>
</organism>
<proteinExistence type="predicted"/>
<keyword evidence="4" id="KW-1185">Reference proteome</keyword>
<dbReference type="eggNOG" id="KOG1190">
    <property type="taxonomic scope" value="Eukaryota"/>
</dbReference>
<name>A0A0E0HRB4_ORYNI</name>
<evidence type="ECO:0000313" key="3">
    <source>
        <dbReference type="EnsemblPlants" id="ONIVA06G18820.1"/>
    </source>
</evidence>
<sequence>MASVHDNLVSEPLTMASDADRVLRITVSHLVYPVDEYLLHQLFDGYRAERKIEVRQMGTHVEASVPFQTRAAAEHAWNLNGRAIYDGCCWLDIQWEQQSNNSMTPVTYLSTIITVTPQWKEDIKELRAIMQDLAALLQELAKEKEEEAATGLAMMPTVDMPSIQLIPPAACMVEHEVVVQQKNRDEYD</sequence>
<accession>A0A0E0HRB4</accession>
<protein>
    <recommendedName>
        <fullName evidence="2">PTBP1-like RNA recognition motif 2 domain-containing protein</fullName>
    </recommendedName>
</protein>
<reference evidence="3" key="2">
    <citation type="submission" date="2018-04" db="EMBL/GenBank/DDBJ databases">
        <title>OnivRS2 (Oryza nivara Reference Sequence Version 2).</title>
        <authorList>
            <person name="Zhang J."/>
            <person name="Kudrna D."/>
            <person name="Lee S."/>
            <person name="Talag J."/>
            <person name="Rajasekar S."/>
            <person name="Welchert J."/>
            <person name="Hsing Y.-I."/>
            <person name="Wing R.A."/>
        </authorList>
    </citation>
    <scope>NUCLEOTIDE SEQUENCE [LARGE SCALE GENOMIC DNA]</scope>
    <source>
        <strain evidence="3">SL10</strain>
    </source>
</reference>
<dbReference type="CDD" id="cd12422">
    <property type="entry name" value="RRM2_PTBP1_hnRNPL_like"/>
    <property type="match status" value="1"/>
</dbReference>
<dbReference type="OMA" id="KIEVHQM"/>
<dbReference type="InterPro" id="IPR035979">
    <property type="entry name" value="RBD_domain_sf"/>
</dbReference>
<dbReference type="Proteomes" id="UP000006591">
    <property type="component" value="Chromosome 6"/>
</dbReference>
<feature type="domain" description="PTBP1-like RNA recognition motif 2" evidence="2">
    <location>
        <begin position="15"/>
        <end position="97"/>
    </location>
</feature>
<evidence type="ECO:0000259" key="2">
    <source>
        <dbReference type="Pfam" id="PF11835"/>
    </source>
</evidence>
<dbReference type="Gramene" id="ONIVA06G18820.1">
    <property type="protein sequence ID" value="ONIVA06G18820.1"/>
    <property type="gene ID" value="ONIVA06G18820"/>
</dbReference>
<dbReference type="InterPro" id="IPR021790">
    <property type="entry name" value="PTBP1-like_RRM2"/>
</dbReference>
<dbReference type="GO" id="GO:0003676">
    <property type="term" value="F:nucleic acid binding"/>
    <property type="evidence" value="ECO:0007669"/>
    <property type="project" value="InterPro"/>
</dbReference>
<dbReference type="AlphaFoldDB" id="A0A0E0HRB4"/>
<dbReference type="InterPro" id="IPR012677">
    <property type="entry name" value="Nucleotide-bd_a/b_plait_sf"/>
</dbReference>
<reference evidence="3" key="1">
    <citation type="submission" date="2015-04" db="UniProtKB">
        <authorList>
            <consortium name="EnsemblPlants"/>
        </authorList>
    </citation>
    <scope>IDENTIFICATION</scope>
    <source>
        <strain evidence="3">SL10</strain>
    </source>
</reference>
<evidence type="ECO:0000256" key="1">
    <source>
        <dbReference type="SAM" id="Coils"/>
    </source>
</evidence>
<dbReference type="STRING" id="4536.A0A0E0HRB4"/>